<keyword evidence="6" id="KW-1133">Transmembrane helix</keyword>
<accession>A0A841CK90</accession>
<feature type="domain" description="Chitin-binding type-3" evidence="7">
    <location>
        <begin position="250"/>
        <end position="296"/>
    </location>
</feature>
<dbReference type="Gene3D" id="2.60.130.10">
    <property type="entry name" value="Aromatic compound dioxygenase"/>
    <property type="match status" value="1"/>
</dbReference>
<keyword evidence="6" id="KW-0472">Membrane</keyword>
<organism evidence="8 9">
    <name type="scientific">Saccharothrix tamanrassetensis</name>
    <dbReference type="NCBI Taxonomy" id="1051531"/>
    <lineage>
        <taxon>Bacteria</taxon>
        <taxon>Bacillati</taxon>
        <taxon>Actinomycetota</taxon>
        <taxon>Actinomycetes</taxon>
        <taxon>Pseudonocardiales</taxon>
        <taxon>Pseudonocardiaceae</taxon>
        <taxon>Saccharothrix</taxon>
    </lineage>
</organism>
<evidence type="ECO:0000256" key="5">
    <source>
        <dbReference type="SAM" id="MobiDB-lite"/>
    </source>
</evidence>
<dbReference type="PROSITE" id="PS51318">
    <property type="entry name" value="TAT"/>
    <property type="match status" value="1"/>
</dbReference>
<evidence type="ECO:0000256" key="1">
    <source>
        <dbReference type="ARBA" id="ARBA00007825"/>
    </source>
</evidence>
<feature type="compositionally biased region" description="Low complexity" evidence="5">
    <location>
        <begin position="224"/>
        <end position="247"/>
    </location>
</feature>
<dbReference type="GO" id="GO:0004553">
    <property type="term" value="F:hydrolase activity, hydrolyzing O-glycosyl compounds"/>
    <property type="evidence" value="ECO:0007669"/>
    <property type="project" value="InterPro"/>
</dbReference>
<dbReference type="GO" id="GO:0005576">
    <property type="term" value="C:extracellular region"/>
    <property type="evidence" value="ECO:0007669"/>
    <property type="project" value="InterPro"/>
</dbReference>
<evidence type="ECO:0000313" key="9">
    <source>
        <dbReference type="Proteomes" id="UP000547510"/>
    </source>
</evidence>
<keyword evidence="3 8" id="KW-0223">Dioxygenase</keyword>
<reference evidence="8 9" key="1">
    <citation type="submission" date="2020-08" db="EMBL/GenBank/DDBJ databases">
        <title>Genomic Encyclopedia of Type Strains, Phase III (KMG-III): the genomes of soil and plant-associated and newly described type strains.</title>
        <authorList>
            <person name="Whitman W."/>
        </authorList>
    </citation>
    <scope>NUCLEOTIDE SEQUENCE [LARGE SCALE GENOMIC DNA]</scope>
    <source>
        <strain evidence="8 9">CECT 8640</strain>
    </source>
</reference>
<sequence>MDTPMDGDRSTTEESSETRNISRRPVLRAALVAGVAVPAALMGVPALARTVPSTGGTLELTPECDDGDDPTPAQTEGPYFKPNSPRRSSLVDAGTVGTRLTVTGYVFGLACQPIANALLDFWQADNNGVYDNTGFKFRGHQFTDAQGKFTLSTIVPGLYPGRTRHIHVKVQAPGGRILTTQLYFPNEPRNNTDTIYDPRLLMTMSNSGTTRVGEYDFVLNVRQTPTSTSSSTTRPTDPTGPTTTTTGVPGGTWAAGAQYSPGTAVTYGGVSYVCQQAHTAQPGWEPPNVPALWRVG</sequence>
<dbReference type="SUPFAM" id="SSF51055">
    <property type="entry name" value="Carbohydrate binding domain"/>
    <property type="match status" value="1"/>
</dbReference>
<evidence type="ECO:0000259" key="7">
    <source>
        <dbReference type="SMART" id="SM00495"/>
    </source>
</evidence>
<dbReference type="InterPro" id="IPR000627">
    <property type="entry name" value="Intradiol_dOase_C"/>
</dbReference>
<dbReference type="InterPro" id="IPR003610">
    <property type="entry name" value="CBM5/12"/>
</dbReference>
<dbReference type="AlphaFoldDB" id="A0A841CK90"/>
<keyword evidence="4" id="KW-0560">Oxidoreductase</keyword>
<dbReference type="GO" id="GO:0030246">
    <property type="term" value="F:carbohydrate binding"/>
    <property type="evidence" value="ECO:0007669"/>
    <property type="project" value="InterPro"/>
</dbReference>
<evidence type="ECO:0000313" key="8">
    <source>
        <dbReference type="EMBL" id="MBB5956415.1"/>
    </source>
</evidence>
<dbReference type="SMART" id="SM00495">
    <property type="entry name" value="ChtBD3"/>
    <property type="match status" value="1"/>
</dbReference>
<keyword evidence="9" id="KW-1185">Reference proteome</keyword>
<dbReference type="PANTHER" id="PTHR33711:SF11">
    <property type="entry name" value="DIOXYGENASE"/>
    <property type="match status" value="1"/>
</dbReference>
<evidence type="ECO:0000256" key="6">
    <source>
        <dbReference type="SAM" id="Phobius"/>
    </source>
</evidence>
<evidence type="ECO:0000256" key="4">
    <source>
        <dbReference type="ARBA" id="ARBA00023002"/>
    </source>
</evidence>
<dbReference type="InterPro" id="IPR006311">
    <property type="entry name" value="TAT_signal"/>
</dbReference>
<dbReference type="EMBL" id="JACHJN010000004">
    <property type="protein sequence ID" value="MBB5956415.1"/>
    <property type="molecule type" value="Genomic_DNA"/>
</dbReference>
<keyword evidence="6" id="KW-0812">Transmembrane</keyword>
<feature type="compositionally biased region" description="Basic and acidic residues" evidence="5">
    <location>
        <begin position="1"/>
        <end position="12"/>
    </location>
</feature>
<keyword evidence="2" id="KW-0378">Hydrolase</keyword>
<evidence type="ECO:0000256" key="3">
    <source>
        <dbReference type="ARBA" id="ARBA00022964"/>
    </source>
</evidence>
<dbReference type="Pfam" id="PF02839">
    <property type="entry name" value="CBM_5_12"/>
    <property type="match status" value="1"/>
</dbReference>
<dbReference type="SUPFAM" id="SSF49482">
    <property type="entry name" value="Aromatic compound dioxygenase"/>
    <property type="match status" value="1"/>
</dbReference>
<dbReference type="InterPro" id="IPR015889">
    <property type="entry name" value="Intradiol_dOase_core"/>
</dbReference>
<dbReference type="GO" id="GO:0016702">
    <property type="term" value="F:oxidoreductase activity, acting on single donors with incorporation of molecular oxygen, incorporation of two atoms of oxygen"/>
    <property type="evidence" value="ECO:0007669"/>
    <property type="project" value="InterPro"/>
</dbReference>
<feature type="region of interest" description="Disordered" evidence="5">
    <location>
        <begin position="223"/>
        <end position="254"/>
    </location>
</feature>
<dbReference type="RefSeq" id="WP_184691206.1">
    <property type="nucleotide sequence ID" value="NZ_JACHJN010000004.1"/>
</dbReference>
<dbReference type="CDD" id="cd00421">
    <property type="entry name" value="intradiol_dioxygenase"/>
    <property type="match status" value="1"/>
</dbReference>
<feature type="region of interest" description="Disordered" evidence="5">
    <location>
        <begin position="1"/>
        <end position="22"/>
    </location>
</feature>
<comment type="caution">
    <text evidence="8">The sequence shown here is derived from an EMBL/GenBank/DDBJ whole genome shotgun (WGS) entry which is preliminary data.</text>
</comment>
<dbReference type="Pfam" id="PF00775">
    <property type="entry name" value="Dioxygenase_C"/>
    <property type="match status" value="1"/>
</dbReference>
<comment type="similarity">
    <text evidence="1">Belongs to the intradiol ring-cleavage dioxygenase family.</text>
</comment>
<dbReference type="CDD" id="cd12214">
    <property type="entry name" value="ChiA1_BD"/>
    <property type="match status" value="1"/>
</dbReference>
<dbReference type="Gene3D" id="2.10.10.20">
    <property type="entry name" value="Carbohydrate-binding module superfamily 5/12"/>
    <property type="match status" value="1"/>
</dbReference>
<name>A0A841CK90_9PSEU</name>
<evidence type="ECO:0000256" key="2">
    <source>
        <dbReference type="ARBA" id="ARBA00022801"/>
    </source>
</evidence>
<dbReference type="Proteomes" id="UP000547510">
    <property type="component" value="Unassembled WGS sequence"/>
</dbReference>
<dbReference type="InterPro" id="IPR050770">
    <property type="entry name" value="Intradiol_RC_Dioxygenase"/>
</dbReference>
<protein>
    <submittedName>
        <fullName evidence="8">Protocatechuate 3,4-dioxygenase beta subunit</fullName>
    </submittedName>
</protein>
<dbReference type="PANTHER" id="PTHR33711">
    <property type="entry name" value="DIOXYGENASE, PUTATIVE (AFU_ORTHOLOGUE AFUA_2G02910)-RELATED"/>
    <property type="match status" value="1"/>
</dbReference>
<dbReference type="GO" id="GO:0005975">
    <property type="term" value="P:carbohydrate metabolic process"/>
    <property type="evidence" value="ECO:0007669"/>
    <property type="project" value="InterPro"/>
</dbReference>
<feature type="region of interest" description="Disordered" evidence="5">
    <location>
        <begin position="53"/>
        <end position="90"/>
    </location>
</feature>
<proteinExistence type="inferred from homology"/>
<gene>
    <name evidence="8" type="ORF">FHS29_003001</name>
</gene>
<dbReference type="GO" id="GO:0008199">
    <property type="term" value="F:ferric iron binding"/>
    <property type="evidence" value="ECO:0007669"/>
    <property type="project" value="InterPro"/>
</dbReference>
<dbReference type="InterPro" id="IPR036573">
    <property type="entry name" value="CBM_sf_5/12"/>
</dbReference>
<feature type="transmembrane region" description="Helical" evidence="6">
    <location>
        <begin position="26"/>
        <end position="48"/>
    </location>
</feature>